<evidence type="ECO:0000256" key="5">
    <source>
        <dbReference type="SAM" id="Phobius"/>
    </source>
</evidence>
<protein>
    <recommendedName>
        <fullName evidence="8">Integral membrane protein</fullName>
    </recommendedName>
</protein>
<reference evidence="6 7" key="1">
    <citation type="journal article" date="2019" name="Emerg. Microbes Infect.">
        <title>Comprehensive subspecies identification of 175 nontuberculous mycobacteria species based on 7547 genomic profiles.</title>
        <authorList>
            <person name="Matsumoto Y."/>
            <person name="Kinjo T."/>
            <person name="Motooka D."/>
            <person name="Nabeya D."/>
            <person name="Jung N."/>
            <person name="Uechi K."/>
            <person name="Horii T."/>
            <person name="Iida T."/>
            <person name="Fujita J."/>
            <person name="Nakamura S."/>
        </authorList>
    </citation>
    <scope>NUCLEOTIDE SEQUENCE [LARGE SCALE GENOMIC DNA]</scope>
    <source>
        <strain evidence="6 7">JCM 6396</strain>
    </source>
</reference>
<keyword evidence="4 5" id="KW-0472">Membrane</keyword>
<dbReference type="Pfam" id="PF13564">
    <property type="entry name" value="DoxX_2"/>
    <property type="match status" value="1"/>
</dbReference>
<evidence type="ECO:0000256" key="4">
    <source>
        <dbReference type="ARBA" id="ARBA00023136"/>
    </source>
</evidence>
<dbReference type="EMBL" id="AP022563">
    <property type="protein sequence ID" value="BBX20560.1"/>
    <property type="molecule type" value="Genomic_DNA"/>
</dbReference>
<evidence type="ECO:0008006" key="8">
    <source>
        <dbReference type="Google" id="ProtNLM"/>
    </source>
</evidence>
<evidence type="ECO:0000256" key="2">
    <source>
        <dbReference type="ARBA" id="ARBA00022692"/>
    </source>
</evidence>
<proteinExistence type="predicted"/>
<evidence type="ECO:0000313" key="6">
    <source>
        <dbReference type="EMBL" id="BBX20560.1"/>
    </source>
</evidence>
<feature type="transmembrane region" description="Helical" evidence="5">
    <location>
        <begin position="61"/>
        <end position="79"/>
    </location>
</feature>
<keyword evidence="2 5" id="KW-0812">Transmembrane</keyword>
<organism evidence="6 7">
    <name type="scientific">Mycolicibacterium duvalii</name>
    <dbReference type="NCBI Taxonomy" id="39688"/>
    <lineage>
        <taxon>Bacteria</taxon>
        <taxon>Bacillati</taxon>
        <taxon>Actinomycetota</taxon>
        <taxon>Actinomycetes</taxon>
        <taxon>Mycobacteriales</taxon>
        <taxon>Mycobacteriaceae</taxon>
        <taxon>Mycolicibacterium</taxon>
    </lineage>
</organism>
<evidence type="ECO:0000256" key="3">
    <source>
        <dbReference type="ARBA" id="ARBA00022989"/>
    </source>
</evidence>
<keyword evidence="7" id="KW-1185">Reference proteome</keyword>
<dbReference type="Proteomes" id="UP000467006">
    <property type="component" value="Chromosome"/>
</dbReference>
<sequence length="136" mass="13443">MSIPTIAMGMGAGDVPDAVMSVLATATVACAAANAAVAVADWRRAQFVVANSSEVGVASTMIPYLGALKMAGAVGLIAGLTVSPWLGLAAAVGLVLFFVGAVAVHVRTAVWHNIAFPLGYLGLAVAAAAYFAAVVG</sequence>
<feature type="transmembrane region" description="Helical" evidence="5">
    <location>
        <begin position="118"/>
        <end position="135"/>
    </location>
</feature>
<evidence type="ECO:0000313" key="7">
    <source>
        <dbReference type="Proteomes" id="UP000467006"/>
    </source>
</evidence>
<comment type="subcellular location">
    <subcellularLocation>
        <location evidence="1">Membrane</location>
        <topology evidence="1">Multi-pass membrane protein</topology>
    </subcellularLocation>
</comment>
<feature type="transmembrane region" description="Helical" evidence="5">
    <location>
        <begin position="85"/>
        <end position="106"/>
    </location>
</feature>
<gene>
    <name evidence="6" type="ORF">MDUV_54200</name>
</gene>
<dbReference type="GO" id="GO:0016020">
    <property type="term" value="C:membrane"/>
    <property type="evidence" value="ECO:0007669"/>
    <property type="project" value="UniProtKB-SubCell"/>
</dbReference>
<accession>A0A7I7K8P1</accession>
<dbReference type="InterPro" id="IPR032808">
    <property type="entry name" value="DoxX"/>
</dbReference>
<evidence type="ECO:0000256" key="1">
    <source>
        <dbReference type="ARBA" id="ARBA00004141"/>
    </source>
</evidence>
<dbReference type="KEGG" id="mdu:MDUV_54200"/>
<name>A0A7I7K8P1_9MYCO</name>
<feature type="transmembrane region" description="Helical" evidence="5">
    <location>
        <begin position="18"/>
        <end position="40"/>
    </location>
</feature>
<keyword evidence="3 5" id="KW-1133">Transmembrane helix</keyword>
<dbReference type="AlphaFoldDB" id="A0A7I7K8P1"/>